<keyword evidence="4" id="KW-0472">Membrane</keyword>
<keyword evidence="5" id="KW-0998">Cell outer membrane</keyword>
<evidence type="ECO:0000256" key="4">
    <source>
        <dbReference type="ARBA" id="ARBA00023136"/>
    </source>
</evidence>
<dbReference type="KEGG" id="echi:FKX85_20065"/>
<keyword evidence="6" id="KW-0802">TPR repeat</keyword>
<keyword evidence="10" id="KW-1185">Reference proteome</keyword>
<evidence type="ECO:0000256" key="6">
    <source>
        <dbReference type="PROSITE-ProRule" id="PRU00339"/>
    </source>
</evidence>
<dbReference type="Gene3D" id="1.25.40.390">
    <property type="match status" value="1"/>
</dbReference>
<gene>
    <name evidence="9" type="ORF">FKX85_20065</name>
</gene>
<dbReference type="InterPro" id="IPR012944">
    <property type="entry name" value="SusD_RagB_dom"/>
</dbReference>
<dbReference type="InterPro" id="IPR019734">
    <property type="entry name" value="TPR_rpt"/>
</dbReference>
<dbReference type="SUPFAM" id="SSF48452">
    <property type="entry name" value="TPR-like"/>
    <property type="match status" value="1"/>
</dbReference>
<dbReference type="RefSeq" id="WP_141616415.1">
    <property type="nucleotide sequence ID" value="NZ_CP041253.1"/>
</dbReference>
<dbReference type="OrthoDB" id="653598at2"/>
<dbReference type="Proteomes" id="UP000316614">
    <property type="component" value="Chromosome"/>
</dbReference>
<evidence type="ECO:0000256" key="3">
    <source>
        <dbReference type="ARBA" id="ARBA00022729"/>
    </source>
</evidence>
<keyword evidence="3" id="KW-0732">Signal</keyword>
<name>A0A514CN33_9BACT</name>
<dbReference type="EMBL" id="CP041253">
    <property type="protein sequence ID" value="QDH81200.1"/>
    <property type="molecule type" value="Genomic_DNA"/>
</dbReference>
<dbReference type="GO" id="GO:0009279">
    <property type="term" value="C:cell outer membrane"/>
    <property type="evidence" value="ECO:0007669"/>
    <property type="project" value="UniProtKB-SubCell"/>
</dbReference>
<evidence type="ECO:0000256" key="5">
    <source>
        <dbReference type="ARBA" id="ARBA00023237"/>
    </source>
</evidence>
<organism evidence="9 10">
    <name type="scientific">Echinicola soli</name>
    <dbReference type="NCBI Taxonomy" id="2591634"/>
    <lineage>
        <taxon>Bacteria</taxon>
        <taxon>Pseudomonadati</taxon>
        <taxon>Bacteroidota</taxon>
        <taxon>Cytophagia</taxon>
        <taxon>Cytophagales</taxon>
        <taxon>Cyclobacteriaceae</taxon>
        <taxon>Echinicola</taxon>
    </lineage>
</organism>
<accession>A0A514CN33</accession>
<dbReference type="Pfam" id="PF07980">
    <property type="entry name" value="SusD_RagB"/>
    <property type="match status" value="1"/>
</dbReference>
<dbReference type="InterPro" id="IPR033985">
    <property type="entry name" value="SusD-like_N"/>
</dbReference>
<evidence type="ECO:0000313" key="10">
    <source>
        <dbReference type="Proteomes" id="UP000316614"/>
    </source>
</evidence>
<dbReference type="PROSITE" id="PS50005">
    <property type="entry name" value="TPR"/>
    <property type="match status" value="1"/>
</dbReference>
<feature type="repeat" description="TPR" evidence="6">
    <location>
        <begin position="213"/>
        <end position="246"/>
    </location>
</feature>
<dbReference type="PROSITE" id="PS51257">
    <property type="entry name" value="PROKAR_LIPOPROTEIN"/>
    <property type="match status" value="1"/>
</dbReference>
<dbReference type="Pfam" id="PF14322">
    <property type="entry name" value="SusD-like_3"/>
    <property type="match status" value="1"/>
</dbReference>
<feature type="domain" description="RagB/SusD" evidence="7">
    <location>
        <begin position="334"/>
        <end position="449"/>
    </location>
</feature>
<comment type="subcellular location">
    <subcellularLocation>
        <location evidence="1">Cell outer membrane</location>
    </subcellularLocation>
</comment>
<protein>
    <submittedName>
        <fullName evidence="9">RagB/SusD family nutrient uptake outer membrane protein</fullName>
    </submittedName>
</protein>
<evidence type="ECO:0000313" key="9">
    <source>
        <dbReference type="EMBL" id="QDH81200.1"/>
    </source>
</evidence>
<evidence type="ECO:0000256" key="2">
    <source>
        <dbReference type="ARBA" id="ARBA00006275"/>
    </source>
</evidence>
<comment type="similarity">
    <text evidence="2">Belongs to the SusD family.</text>
</comment>
<sequence>MKKIFYHLITVMIISIVHLLTACDSFLDEKPNTGLVVPDNLEDIQALFDNDYVMNRNADLGEIASDDYMITTAEWESWNETARNAHVWNEEIFPSGRSVAWNNLYQQVFYANVALEQLDKIRVDKDELQWNQIYGRALVYRASAFYNLLKIFTMPYHIAPEDFGIPIKLEADVNKLVGRASISQSYGQVLQDLENSIPYLPDKVPVTTRPSRQAAYGLLSRVYLTMGDYEKVLEYTGKALDLQAELMDYSTLNASGPFGFSGLNKEIIYCSYFSSGSVAYTSDAFIVPELYGEYGSGDLRKDLFFTSPNEEGLVKFKGTYMGNLYQFDGIATDELLLSRAEAAVRLGDDALALRCLNLLLEHRYEDGLFEEVSGLSGEELLGKILQERRKELVFRGLRWEDLRRLTGSSYEKTIVRQLGDLTYQLKPGDAKYAFPIPLDEIQLNGIPQNPR</sequence>
<proteinExistence type="inferred from homology"/>
<feature type="domain" description="SusD-like N-terminal" evidence="8">
    <location>
        <begin position="26"/>
        <end position="224"/>
    </location>
</feature>
<dbReference type="InterPro" id="IPR011990">
    <property type="entry name" value="TPR-like_helical_dom_sf"/>
</dbReference>
<dbReference type="AlphaFoldDB" id="A0A514CN33"/>
<evidence type="ECO:0000259" key="7">
    <source>
        <dbReference type="Pfam" id="PF07980"/>
    </source>
</evidence>
<evidence type="ECO:0000256" key="1">
    <source>
        <dbReference type="ARBA" id="ARBA00004442"/>
    </source>
</evidence>
<reference evidence="9 10" key="1">
    <citation type="submission" date="2019-06" db="EMBL/GenBank/DDBJ databases">
        <title>Echinicola alkalisoli sp. nov. isolated from saline soil.</title>
        <authorList>
            <person name="Sun J.-Q."/>
            <person name="Xu L."/>
        </authorList>
    </citation>
    <scope>NUCLEOTIDE SEQUENCE [LARGE SCALE GENOMIC DNA]</scope>
    <source>
        <strain evidence="9 10">LN3S3</strain>
    </source>
</reference>
<evidence type="ECO:0000259" key="8">
    <source>
        <dbReference type="Pfam" id="PF14322"/>
    </source>
</evidence>